<protein>
    <submittedName>
        <fullName evidence="3">Uncharacterized protein</fullName>
    </submittedName>
</protein>
<keyword evidence="2" id="KW-1133">Transmembrane helix</keyword>
<dbReference type="Proteomes" id="UP001150062">
    <property type="component" value="Unassembled WGS sequence"/>
</dbReference>
<dbReference type="EMBL" id="JAOAOG010000084">
    <property type="protein sequence ID" value="KAJ6250205.1"/>
    <property type="molecule type" value="Genomic_DNA"/>
</dbReference>
<evidence type="ECO:0000256" key="2">
    <source>
        <dbReference type="SAM" id="Phobius"/>
    </source>
</evidence>
<gene>
    <name evidence="3" type="ORF">M0813_16260</name>
</gene>
<feature type="compositionally biased region" description="Basic and acidic residues" evidence="1">
    <location>
        <begin position="277"/>
        <end position="291"/>
    </location>
</feature>
<feature type="region of interest" description="Disordered" evidence="1">
    <location>
        <begin position="218"/>
        <end position="291"/>
    </location>
</feature>
<evidence type="ECO:0000313" key="3">
    <source>
        <dbReference type="EMBL" id="KAJ6250205.1"/>
    </source>
</evidence>
<comment type="caution">
    <text evidence="3">The sequence shown here is derived from an EMBL/GenBank/DDBJ whole genome shotgun (WGS) entry which is preliminary data.</text>
</comment>
<feature type="transmembrane region" description="Helical" evidence="2">
    <location>
        <begin position="107"/>
        <end position="129"/>
    </location>
</feature>
<feature type="transmembrane region" description="Helical" evidence="2">
    <location>
        <begin position="28"/>
        <end position="46"/>
    </location>
</feature>
<feature type="transmembrane region" description="Helical" evidence="2">
    <location>
        <begin position="168"/>
        <end position="188"/>
    </location>
</feature>
<reference evidence="3" key="1">
    <citation type="submission" date="2022-08" db="EMBL/GenBank/DDBJ databases">
        <title>Novel sulfate-reducing endosymbionts in the free-living metamonad Anaeramoeba.</title>
        <authorList>
            <person name="Jerlstrom-Hultqvist J."/>
            <person name="Cepicka I."/>
            <person name="Gallot-Lavallee L."/>
            <person name="Salas-Leiva D."/>
            <person name="Curtis B.A."/>
            <person name="Zahonova K."/>
            <person name="Pipaliya S."/>
            <person name="Dacks J."/>
            <person name="Roger A.J."/>
        </authorList>
    </citation>
    <scope>NUCLEOTIDE SEQUENCE</scope>
    <source>
        <strain evidence="3">Schooner1</strain>
    </source>
</reference>
<evidence type="ECO:0000256" key="1">
    <source>
        <dbReference type="SAM" id="MobiDB-lite"/>
    </source>
</evidence>
<feature type="compositionally biased region" description="Acidic residues" evidence="1">
    <location>
        <begin position="222"/>
        <end position="256"/>
    </location>
</feature>
<organism evidence="3 4">
    <name type="scientific">Anaeramoeba flamelloides</name>
    <dbReference type="NCBI Taxonomy" id="1746091"/>
    <lineage>
        <taxon>Eukaryota</taxon>
        <taxon>Metamonada</taxon>
        <taxon>Anaeramoebidae</taxon>
        <taxon>Anaeramoeba</taxon>
    </lineage>
</organism>
<keyword evidence="2" id="KW-0812">Transmembrane</keyword>
<feature type="transmembrane region" description="Helical" evidence="2">
    <location>
        <begin position="141"/>
        <end position="162"/>
    </location>
</feature>
<keyword evidence="2" id="KW-0472">Membrane</keyword>
<name>A0ABQ8Z000_9EUKA</name>
<sequence length="291" mass="34486">MFFCLLTEEETVKEHFRNIDKYQLLLEYLKYGIVFTIFLGILIFLFKKIKYNYQHLATLFAFSSKDDNTFKRNSKIMMVIFWFSLTVTFTFLLLWGIFTAIKVEPNYLGVSLIFLGLIIFPGIYGFLYWKSNSFRANRTIKSIFIFVFIIFFVLEIILTVMIKPFSFIGFSSVFLTLNMFPMTIIVFINSQQKSVKFKTWLKNKIESIKVKPILENGSESDLNLDQDQDQEEEKDQEEEEEDEEEEEQEEEEEEEQKEQKKVKVKSKSNQKALLKNPGKELFGENNSKEIM</sequence>
<feature type="transmembrane region" description="Helical" evidence="2">
    <location>
        <begin position="79"/>
        <end position="101"/>
    </location>
</feature>
<proteinExistence type="predicted"/>
<accession>A0ABQ8Z000</accession>
<keyword evidence="4" id="KW-1185">Reference proteome</keyword>
<evidence type="ECO:0000313" key="4">
    <source>
        <dbReference type="Proteomes" id="UP001150062"/>
    </source>
</evidence>